<reference evidence="10 12" key="1">
    <citation type="journal article" date="2014" name="Nat. Genet.">
        <title>Genome and transcriptome of the porcine whipworm Trichuris suis.</title>
        <authorList>
            <person name="Jex A.R."/>
            <person name="Nejsum P."/>
            <person name="Schwarz E.M."/>
            <person name="Hu L."/>
            <person name="Young N.D."/>
            <person name="Hall R.S."/>
            <person name="Korhonen P.K."/>
            <person name="Liao S."/>
            <person name="Thamsborg S."/>
            <person name="Xia J."/>
            <person name="Xu P."/>
            <person name="Wang S."/>
            <person name="Scheerlinck J.P."/>
            <person name="Hofmann A."/>
            <person name="Sternberg P.W."/>
            <person name="Wang J."/>
            <person name="Gasser R.B."/>
        </authorList>
    </citation>
    <scope>NUCLEOTIDE SEQUENCE [LARGE SCALE GENOMIC DNA]</scope>
    <source>
        <strain evidence="11">DCEP-RM93F</strain>
        <strain evidence="10">DCEP-RM93M</strain>
    </source>
</reference>
<dbReference type="EMBL" id="KL363191">
    <property type="protein sequence ID" value="KFD56974.1"/>
    <property type="molecule type" value="Genomic_DNA"/>
</dbReference>
<sequence>MSSAVDNPPPIVVDLYANGTSERDSKSRTLHSTNRLSSAAEALPAITTNALRDGLAPNTLRDGLAPSESARWVPYVPTQTAPALFASPQWPLAGFDSSQWNDYGYQSGSVDFKPTTVQRTDLLTKLPQHYTNAWNQYYFTPAANTTPVGASSVAYHHHQIAGGQFPVIEPHRFNLIDNCSLRAVDRLNYRSLAQTDFTPCMTTNALDTKEDVTNLEAFAKQFKQRRIKLGFTQADVGLALGTLYGNVFSQTTICRFEALQLSFKNMCKLKPLLQKWLEEADSSSCGQSTVNKITAQGRKRKKRTSIETSVKNILEQYFIKTPKPAAQDICKMAAELQLEKEVVRVWFCNRRQKEKRMTSPQTPVQSQEEVAPQPMSFHHHHVTQLARAPAEYHAHHSMAHLNAPLPISTLQLYPPSARHYAKKRQRTDIFAAKQARCGCLSGKILRLFN</sequence>
<proteinExistence type="inferred from homology"/>
<keyword evidence="12" id="KW-1185">Reference proteome</keyword>
<dbReference type="Pfam" id="PF00046">
    <property type="entry name" value="Homeodomain"/>
    <property type="match status" value="1"/>
</dbReference>
<evidence type="ECO:0000256" key="6">
    <source>
        <dbReference type="RuleBase" id="RU000682"/>
    </source>
</evidence>
<gene>
    <name evidence="10" type="ORF">M513_02231</name>
    <name evidence="11" type="ORF">M514_02231</name>
</gene>
<dbReference type="PROSITE" id="PS00035">
    <property type="entry name" value="POU_1"/>
    <property type="match status" value="1"/>
</dbReference>
<accession>A0A085MIC8</accession>
<organism evidence="10 12">
    <name type="scientific">Trichuris suis</name>
    <name type="common">pig whipworm</name>
    <dbReference type="NCBI Taxonomy" id="68888"/>
    <lineage>
        <taxon>Eukaryota</taxon>
        <taxon>Metazoa</taxon>
        <taxon>Ecdysozoa</taxon>
        <taxon>Nematoda</taxon>
        <taxon>Enoplea</taxon>
        <taxon>Dorylaimia</taxon>
        <taxon>Trichinellida</taxon>
        <taxon>Trichuridae</taxon>
        <taxon>Trichuris</taxon>
    </lineage>
</organism>
<protein>
    <recommendedName>
        <fullName evidence="7">POU domain protein</fullName>
    </recommendedName>
</protein>
<dbReference type="SMART" id="SM00352">
    <property type="entry name" value="POU"/>
    <property type="match status" value="1"/>
</dbReference>
<dbReference type="SUPFAM" id="SSF47413">
    <property type="entry name" value="lambda repressor-like DNA-binding domains"/>
    <property type="match status" value="1"/>
</dbReference>
<evidence type="ECO:0000313" key="10">
    <source>
        <dbReference type="EMBL" id="KFD56974.1"/>
    </source>
</evidence>
<dbReference type="InterPro" id="IPR013847">
    <property type="entry name" value="POU"/>
</dbReference>
<dbReference type="SMART" id="SM00389">
    <property type="entry name" value="HOX"/>
    <property type="match status" value="1"/>
</dbReference>
<name>A0A085MIC8_9BILA</name>
<feature type="domain" description="POU-specific" evidence="9">
    <location>
        <begin position="207"/>
        <end position="281"/>
    </location>
</feature>
<dbReference type="Proteomes" id="UP000030764">
    <property type="component" value="Unassembled WGS sequence"/>
</dbReference>
<evidence type="ECO:0000313" key="11">
    <source>
        <dbReference type="EMBL" id="KFD70079.1"/>
    </source>
</evidence>
<dbReference type="GO" id="GO:0000981">
    <property type="term" value="F:DNA-binding transcription factor activity, RNA polymerase II-specific"/>
    <property type="evidence" value="ECO:0007669"/>
    <property type="project" value="InterPro"/>
</dbReference>
<dbReference type="InterPro" id="IPR001356">
    <property type="entry name" value="HD"/>
</dbReference>
<dbReference type="PROSITE" id="PS00465">
    <property type="entry name" value="POU_2"/>
    <property type="match status" value="1"/>
</dbReference>
<keyword evidence="4 5" id="KW-0539">Nucleus</keyword>
<evidence type="ECO:0000313" key="12">
    <source>
        <dbReference type="Proteomes" id="UP000030764"/>
    </source>
</evidence>
<dbReference type="GO" id="GO:0005634">
    <property type="term" value="C:nucleus"/>
    <property type="evidence" value="ECO:0007669"/>
    <property type="project" value="UniProtKB-SubCell"/>
</dbReference>
<dbReference type="InterPro" id="IPR000327">
    <property type="entry name" value="POU_dom"/>
</dbReference>
<evidence type="ECO:0000256" key="3">
    <source>
        <dbReference type="ARBA" id="ARBA00023155"/>
    </source>
</evidence>
<comment type="subcellular location">
    <subcellularLocation>
        <location evidence="1 5 6">Nucleus</location>
    </subcellularLocation>
</comment>
<dbReference type="PROSITE" id="PS51179">
    <property type="entry name" value="POU_3"/>
    <property type="match status" value="1"/>
</dbReference>
<evidence type="ECO:0000256" key="5">
    <source>
        <dbReference type="PROSITE-ProRule" id="PRU00108"/>
    </source>
</evidence>
<dbReference type="EMBL" id="KL367490">
    <property type="protein sequence ID" value="KFD70079.1"/>
    <property type="molecule type" value="Genomic_DNA"/>
</dbReference>
<evidence type="ECO:0000256" key="4">
    <source>
        <dbReference type="ARBA" id="ARBA00023242"/>
    </source>
</evidence>
<dbReference type="PROSITE" id="PS50071">
    <property type="entry name" value="HOMEOBOX_2"/>
    <property type="match status" value="1"/>
</dbReference>
<dbReference type="SUPFAM" id="SSF46689">
    <property type="entry name" value="Homeodomain-like"/>
    <property type="match status" value="1"/>
</dbReference>
<dbReference type="PANTHER" id="PTHR11636:SF89">
    <property type="entry name" value="POU DOMAIN PROTEIN 2, ISOFORM B-RELATED"/>
    <property type="match status" value="1"/>
</dbReference>
<dbReference type="CDD" id="cd00086">
    <property type="entry name" value="homeodomain"/>
    <property type="match status" value="1"/>
</dbReference>
<dbReference type="GO" id="GO:0030154">
    <property type="term" value="P:cell differentiation"/>
    <property type="evidence" value="ECO:0007669"/>
    <property type="project" value="UniProtKB-ARBA"/>
</dbReference>
<evidence type="ECO:0000256" key="7">
    <source>
        <dbReference type="RuleBase" id="RU361194"/>
    </source>
</evidence>
<dbReference type="InterPro" id="IPR009057">
    <property type="entry name" value="Homeodomain-like_sf"/>
</dbReference>
<evidence type="ECO:0000259" key="9">
    <source>
        <dbReference type="PROSITE" id="PS51179"/>
    </source>
</evidence>
<feature type="DNA-binding region" description="Homeobox" evidence="5">
    <location>
        <begin position="299"/>
        <end position="358"/>
    </location>
</feature>
<keyword evidence="3 5" id="KW-0371">Homeobox</keyword>
<dbReference type="PRINTS" id="PR00028">
    <property type="entry name" value="POUDOMAIN"/>
</dbReference>
<comment type="similarity">
    <text evidence="7">Belongs to the POU transcription factor family.</text>
</comment>
<dbReference type="GO" id="GO:0000978">
    <property type="term" value="F:RNA polymerase II cis-regulatory region sequence-specific DNA binding"/>
    <property type="evidence" value="ECO:0007669"/>
    <property type="project" value="TreeGrafter"/>
</dbReference>
<dbReference type="FunFam" id="1.10.260.40:FF:000001">
    <property type="entry name" value="POU domain protein"/>
    <property type="match status" value="1"/>
</dbReference>
<dbReference type="Gene3D" id="1.10.260.40">
    <property type="entry name" value="lambda repressor-like DNA-binding domains"/>
    <property type="match status" value="1"/>
</dbReference>
<feature type="domain" description="Homeobox" evidence="8">
    <location>
        <begin position="297"/>
        <end position="357"/>
    </location>
</feature>
<evidence type="ECO:0000259" key="8">
    <source>
        <dbReference type="PROSITE" id="PS50071"/>
    </source>
</evidence>
<evidence type="ECO:0000256" key="2">
    <source>
        <dbReference type="ARBA" id="ARBA00023125"/>
    </source>
</evidence>
<dbReference type="PANTHER" id="PTHR11636">
    <property type="entry name" value="POU DOMAIN"/>
    <property type="match status" value="1"/>
</dbReference>
<dbReference type="AlphaFoldDB" id="A0A085MIC8"/>
<evidence type="ECO:0000256" key="1">
    <source>
        <dbReference type="ARBA" id="ARBA00004123"/>
    </source>
</evidence>
<dbReference type="InterPro" id="IPR017970">
    <property type="entry name" value="Homeobox_CS"/>
</dbReference>
<dbReference type="Proteomes" id="UP000030758">
    <property type="component" value="Unassembled WGS sequence"/>
</dbReference>
<dbReference type="Gene3D" id="1.10.10.60">
    <property type="entry name" value="Homeodomain-like"/>
    <property type="match status" value="1"/>
</dbReference>
<dbReference type="PROSITE" id="PS00027">
    <property type="entry name" value="HOMEOBOX_1"/>
    <property type="match status" value="1"/>
</dbReference>
<dbReference type="Pfam" id="PF00157">
    <property type="entry name" value="Pou"/>
    <property type="match status" value="1"/>
</dbReference>
<keyword evidence="2 5" id="KW-0238">DNA-binding</keyword>
<dbReference type="InterPro" id="IPR050255">
    <property type="entry name" value="POU_domain_TF"/>
</dbReference>
<keyword evidence="7" id="KW-0804">Transcription</keyword>
<dbReference type="InterPro" id="IPR010982">
    <property type="entry name" value="Lambda_DNA-bd_dom_sf"/>
</dbReference>